<feature type="region of interest" description="Disordered" evidence="1">
    <location>
        <begin position="300"/>
        <end position="390"/>
    </location>
</feature>
<organism evidence="3 4">
    <name type="scientific">Stylosanthes scabra</name>
    <dbReference type="NCBI Taxonomy" id="79078"/>
    <lineage>
        <taxon>Eukaryota</taxon>
        <taxon>Viridiplantae</taxon>
        <taxon>Streptophyta</taxon>
        <taxon>Embryophyta</taxon>
        <taxon>Tracheophyta</taxon>
        <taxon>Spermatophyta</taxon>
        <taxon>Magnoliopsida</taxon>
        <taxon>eudicotyledons</taxon>
        <taxon>Gunneridae</taxon>
        <taxon>Pentapetalae</taxon>
        <taxon>rosids</taxon>
        <taxon>fabids</taxon>
        <taxon>Fabales</taxon>
        <taxon>Fabaceae</taxon>
        <taxon>Papilionoideae</taxon>
        <taxon>50 kb inversion clade</taxon>
        <taxon>dalbergioids sensu lato</taxon>
        <taxon>Dalbergieae</taxon>
        <taxon>Pterocarpus clade</taxon>
        <taxon>Stylosanthes</taxon>
    </lineage>
</organism>
<evidence type="ECO:0000313" key="4">
    <source>
        <dbReference type="Proteomes" id="UP001341840"/>
    </source>
</evidence>
<reference evidence="3 4" key="1">
    <citation type="journal article" date="2023" name="Plants (Basel)">
        <title>Bridging the Gap: Combining Genomics and Transcriptomics Approaches to Understand Stylosanthes scabra, an Orphan Legume from the Brazilian Caatinga.</title>
        <authorList>
            <person name="Ferreira-Neto J.R.C."/>
            <person name="da Silva M.D."/>
            <person name="Binneck E."/>
            <person name="de Melo N.F."/>
            <person name="da Silva R.H."/>
            <person name="de Melo A.L.T.M."/>
            <person name="Pandolfi V."/>
            <person name="Bustamante F.O."/>
            <person name="Brasileiro-Vidal A.C."/>
            <person name="Benko-Iseppon A.M."/>
        </authorList>
    </citation>
    <scope>NUCLEOTIDE SEQUENCE [LARGE SCALE GENOMIC DNA]</scope>
    <source>
        <tissue evidence="3">Leaves</tissue>
    </source>
</reference>
<dbReference type="InterPro" id="IPR056988">
    <property type="entry name" value="Zn_ribbon_pln"/>
</dbReference>
<feature type="compositionally biased region" description="Polar residues" evidence="1">
    <location>
        <begin position="355"/>
        <end position="364"/>
    </location>
</feature>
<dbReference type="InterPro" id="IPR018253">
    <property type="entry name" value="DnaJ_domain_CS"/>
</dbReference>
<dbReference type="PROSITE" id="PS00636">
    <property type="entry name" value="DNAJ_1"/>
    <property type="match status" value="1"/>
</dbReference>
<evidence type="ECO:0000256" key="1">
    <source>
        <dbReference type="SAM" id="MobiDB-lite"/>
    </source>
</evidence>
<dbReference type="PRINTS" id="PR00625">
    <property type="entry name" value="JDOMAIN"/>
</dbReference>
<dbReference type="InterPro" id="IPR036869">
    <property type="entry name" value="J_dom_sf"/>
</dbReference>
<sequence length="801" mass="90010">MECNKDDAIKAKELAEKTLLQRDISSAKIFSTKAQELYPNLDGLPQLLATIEVYASAEKKVNGEIDWYKVLGVEPTADDQTIRKHYRKLALILHPDKNKSAGADEAFNLITQAWSCLSDNAKRVTFDQKRNFSGIYSGKPSVPPHQNGFFSNFNSSIWKNKHQGTSTHPSQTTRPPFSMKLTFWTMCLSCRTKFEYSVRYINGTLTCVKCKKPFVASKALPPLVYRNASSTSSISQMKQNNLTRMGANNHVLGKVPIPAVNPSFGSSPFFMPGGNSRMPSFSAAAEAPVVFKVPSDTLKRAREASTPENGLAAEKTSAAGSASHSSSFGSNSSLKGDASRSRKRICKSEVKVNSDRTCTQNGVASQHEGVSLANESRSEKNNSEPGRMSATDNYKRNVFWDIPQQKMKKILMEKARNEIQKKLEEWNFASKSTNSEKSKNTAVEITAKDKKKALDGMEKDKKKVTDSVKSDMKNAIDGAKRGAQEIVDAGNIGKKHIPPADSVEPDFTVLMSVPDPDFHDFDGDRIENAFGANQVWAVYDEDDGMPRYYALIHDVISKKPFSMRISWLNSKTNDELAPIRWVSAGFPKTSGDFRISKRVVYNSLNTFSHKVQWKKGARGIVHIYPKKGDVWALYRNWSADWSEFTKDEVIHKYDMVEVLEDYTEERGVNVAPLVKVLGFKTVFRQNEDPRRIRNIPKAEMFRFSHQVPTYLLTGQEGHNAPKGCLELDPAATPMELLQVFTEIPEQEPVPVPIKRSRKSKQEDSVKEIPRKAVAEAIGRKDGKPEILYVYRRRHLREKRAM</sequence>
<proteinExistence type="predicted"/>
<protein>
    <recommendedName>
        <fullName evidence="2">J domain-containing protein</fullName>
    </recommendedName>
</protein>
<gene>
    <name evidence="3" type="ORF">PIB30_053348</name>
</gene>
<dbReference type="PANTHER" id="PTHR44137:SF51">
    <property type="entry name" value="MOLECULAR CHAPERONE HSP40_DNAJ FAMILY PROTEIN"/>
    <property type="match status" value="1"/>
</dbReference>
<evidence type="ECO:0000313" key="3">
    <source>
        <dbReference type="EMBL" id="MED6172806.1"/>
    </source>
</evidence>
<dbReference type="CDD" id="cd06257">
    <property type="entry name" value="DnaJ"/>
    <property type="match status" value="1"/>
</dbReference>
<comment type="caution">
    <text evidence="3">The sequence shown here is derived from an EMBL/GenBank/DDBJ whole genome shotgun (WGS) entry which is preliminary data.</text>
</comment>
<dbReference type="EMBL" id="JASCZI010151430">
    <property type="protein sequence ID" value="MED6172806.1"/>
    <property type="molecule type" value="Genomic_DNA"/>
</dbReference>
<dbReference type="Pfam" id="PF23551">
    <property type="entry name" value="Zn_ribbon_20"/>
    <property type="match status" value="1"/>
</dbReference>
<dbReference type="PROSITE" id="PS50076">
    <property type="entry name" value="DNAJ_2"/>
    <property type="match status" value="1"/>
</dbReference>
<dbReference type="SMART" id="SM00271">
    <property type="entry name" value="DnaJ"/>
    <property type="match status" value="1"/>
</dbReference>
<dbReference type="PANTHER" id="PTHR44137">
    <property type="entry name" value="BNAC03G44070D PROTEIN"/>
    <property type="match status" value="1"/>
</dbReference>
<dbReference type="Pfam" id="PF11926">
    <property type="entry name" value="DUF3444"/>
    <property type="match status" value="1"/>
</dbReference>
<feature type="domain" description="J" evidence="2">
    <location>
        <begin position="66"/>
        <end position="130"/>
    </location>
</feature>
<dbReference type="InterPro" id="IPR001623">
    <property type="entry name" value="DnaJ_domain"/>
</dbReference>
<keyword evidence="4" id="KW-1185">Reference proteome</keyword>
<dbReference type="Pfam" id="PF00226">
    <property type="entry name" value="DnaJ"/>
    <property type="match status" value="1"/>
</dbReference>
<dbReference type="Gene3D" id="1.10.287.110">
    <property type="entry name" value="DnaJ domain"/>
    <property type="match status" value="1"/>
</dbReference>
<dbReference type="SUPFAM" id="SSF46565">
    <property type="entry name" value="Chaperone J-domain"/>
    <property type="match status" value="1"/>
</dbReference>
<evidence type="ECO:0000259" key="2">
    <source>
        <dbReference type="PROSITE" id="PS50076"/>
    </source>
</evidence>
<dbReference type="InterPro" id="IPR024593">
    <property type="entry name" value="DUF3444"/>
</dbReference>
<name>A0ABU6VHS3_9FABA</name>
<dbReference type="Proteomes" id="UP001341840">
    <property type="component" value="Unassembled WGS sequence"/>
</dbReference>
<feature type="compositionally biased region" description="Low complexity" evidence="1">
    <location>
        <begin position="317"/>
        <end position="333"/>
    </location>
</feature>
<accession>A0ABU6VHS3</accession>